<dbReference type="Proteomes" id="UP000226525">
    <property type="component" value="Unassembled WGS sequence"/>
</dbReference>
<evidence type="ECO:0000256" key="6">
    <source>
        <dbReference type="ARBA" id="ARBA00023277"/>
    </source>
</evidence>
<dbReference type="SUPFAM" id="SSF52374">
    <property type="entry name" value="Nucleotidylyl transferase"/>
    <property type="match status" value="1"/>
</dbReference>
<accession>A0A2D6YHP4</accession>
<evidence type="ECO:0000256" key="2">
    <source>
        <dbReference type="ARBA" id="ARBA00022679"/>
    </source>
</evidence>
<dbReference type="EC" id="2.7.7.70" evidence="1"/>
<keyword evidence="2 9" id="KW-0808">Transferase</keyword>
<evidence type="ECO:0000313" key="9">
    <source>
        <dbReference type="EMBL" id="MAH62670.1"/>
    </source>
</evidence>
<evidence type="ECO:0000259" key="8">
    <source>
        <dbReference type="Pfam" id="PF01467"/>
    </source>
</evidence>
<keyword evidence="3 9" id="KW-0548">Nucleotidyltransferase</keyword>
<dbReference type="PANTHER" id="PTHR43793:SF2">
    <property type="entry name" value="BIFUNCTIONAL PROTEIN HLDE"/>
    <property type="match status" value="1"/>
</dbReference>
<evidence type="ECO:0000256" key="7">
    <source>
        <dbReference type="ARBA" id="ARBA00047428"/>
    </source>
</evidence>
<comment type="catalytic activity">
    <reaction evidence="7">
        <text>D-glycero-beta-D-manno-heptose 1-phosphate + ATP + H(+) = ADP-D-glycero-beta-D-manno-heptose + diphosphate</text>
        <dbReference type="Rhea" id="RHEA:27465"/>
        <dbReference type="ChEBI" id="CHEBI:15378"/>
        <dbReference type="ChEBI" id="CHEBI:30616"/>
        <dbReference type="ChEBI" id="CHEBI:33019"/>
        <dbReference type="ChEBI" id="CHEBI:59967"/>
        <dbReference type="ChEBI" id="CHEBI:61593"/>
        <dbReference type="EC" id="2.7.7.70"/>
    </reaction>
</comment>
<keyword evidence="5" id="KW-0067">ATP-binding</keyword>
<dbReference type="GO" id="GO:0005975">
    <property type="term" value="P:carbohydrate metabolic process"/>
    <property type="evidence" value="ECO:0007669"/>
    <property type="project" value="InterPro"/>
</dbReference>
<name>A0A2D6YHP4_9DELT</name>
<dbReference type="NCBIfam" id="TIGR00125">
    <property type="entry name" value="cyt_tran_rel"/>
    <property type="match status" value="1"/>
</dbReference>
<feature type="domain" description="Cytidyltransferase-like" evidence="8">
    <location>
        <begin position="30"/>
        <end position="155"/>
    </location>
</feature>
<evidence type="ECO:0000256" key="3">
    <source>
        <dbReference type="ARBA" id="ARBA00022695"/>
    </source>
</evidence>
<dbReference type="EMBL" id="NZEX01000045">
    <property type="protein sequence ID" value="MAH62670.1"/>
    <property type="molecule type" value="Genomic_DNA"/>
</dbReference>
<dbReference type="InterPro" id="IPR050385">
    <property type="entry name" value="Archaeal_FAD_synthase"/>
</dbReference>
<dbReference type="PANTHER" id="PTHR43793">
    <property type="entry name" value="FAD SYNTHASE"/>
    <property type="match status" value="1"/>
</dbReference>
<reference evidence="10" key="1">
    <citation type="submission" date="2017-09" db="EMBL/GenBank/DDBJ databases">
        <title>The Reconstruction of 2,631 Draft Metagenome-Assembled Genomes from the Global Oceans.</title>
        <authorList>
            <person name="Tully B.J."/>
            <person name="Graham E.D."/>
            <person name="Heidelberg J.F."/>
        </authorList>
    </citation>
    <scope>NUCLEOTIDE SEQUENCE [LARGE SCALE GENOMIC DNA]</scope>
</reference>
<evidence type="ECO:0000256" key="4">
    <source>
        <dbReference type="ARBA" id="ARBA00022741"/>
    </source>
</evidence>
<dbReference type="Gene3D" id="3.40.50.620">
    <property type="entry name" value="HUPs"/>
    <property type="match status" value="1"/>
</dbReference>
<keyword evidence="6" id="KW-0119">Carbohydrate metabolism</keyword>
<dbReference type="Pfam" id="PF01467">
    <property type="entry name" value="CTP_transf_like"/>
    <property type="match status" value="1"/>
</dbReference>
<dbReference type="InterPro" id="IPR014729">
    <property type="entry name" value="Rossmann-like_a/b/a_fold"/>
</dbReference>
<gene>
    <name evidence="9" type="primary">rfaE2</name>
    <name evidence="9" type="ORF">CMN54_04320</name>
</gene>
<dbReference type="GO" id="GO:0016773">
    <property type="term" value="F:phosphotransferase activity, alcohol group as acceptor"/>
    <property type="evidence" value="ECO:0007669"/>
    <property type="project" value="InterPro"/>
</dbReference>
<keyword evidence="4" id="KW-0547">Nucleotide-binding</keyword>
<dbReference type="InterPro" id="IPR011914">
    <property type="entry name" value="RfaE_dom_II"/>
</dbReference>
<dbReference type="AlphaFoldDB" id="A0A2D6YHP4"/>
<evidence type="ECO:0000256" key="5">
    <source>
        <dbReference type="ARBA" id="ARBA00022840"/>
    </source>
</evidence>
<dbReference type="GO" id="GO:0016779">
    <property type="term" value="F:nucleotidyltransferase activity"/>
    <property type="evidence" value="ECO:0007669"/>
    <property type="project" value="UniProtKB-KW"/>
</dbReference>
<evidence type="ECO:0000313" key="10">
    <source>
        <dbReference type="Proteomes" id="UP000226525"/>
    </source>
</evidence>
<evidence type="ECO:0000256" key="1">
    <source>
        <dbReference type="ARBA" id="ARBA00012519"/>
    </source>
</evidence>
<dbReference type="InterPro" id="IPR004821">
    <property type="entry name" value="Cyt_trans-like"/>
</dbReference>
<organism evidence="9 10">
    <name type="scientific">SAR324 cluster bacterium</name>
    <dbReference type="NCBI Taxonomy" id="2024889"/>
    <lineage>
        <taxon>Bacteria</taxon>
        <taxon>Deltaproteobacteria</taxon>
        <taxon>SAR324 cluster</taxon>
    </lineage>
</organism>
<proteinExistence type="predicted"/>
<dbReference type="GO" id="GO:0005524">
    <property type="term" value="F:ATP binding"/>
    <property type="evidence" value="ECO:0007669"/>
    <property type="project" value="UniProtKB-KW"/>
</dbReference>
<dbReference type="NCBIfam" id="TIGR02199">
    <property type="entry name" value="rfaE_dom_II"/>
    <property type="match status" value="1"/>
</dbReference>
<protein>
    <recommendedName>
        <fullName evidence="1">D-glycero-beta-D-manno-heptose 1-phosphate adenylyltransferase</fullName>
        <ecNumber evidence="1">2.7.7.70</ecNumber>
    </recommendedName>
</protein>
<sequence length="162" mass="17869">MVASFKKICGWKEAKKLVQSWKQAGQRIGFTNGCFDILHAGHVRYLQDSAAQADQLIVGLNSDASVKNLKGSNRPIVAEDDRAYVLSGLEAVAAVIIFQEETPFQLIEWLEPDVLMKGGDYKAEEIVGYDSVTKRGGAVKVLPFLDGRSTTNIVQRIRELTT</sequence>
<comment type="caution">
    <text evidence="9">The sequence shown here is derived from an EMBL/GenBank/DDBJ whole genome shotgun (WGS) entry which is preliminary data.</text>
</comment>